<comment type="caution">
    <text evidence="2">The sequence shown here is derived from an EMBL/GenBank/DDBJ whole genome shotgun (WGS) entry which is preliminary data.</text>
</comment>
<dbReference type="Pfam" id="PF07596">
    <property type="entry name" value="SBP_bac_10"/>
    <property type="match status" value="1"/>
</dbReference>
<dbReference type="Proteomes" id="UP000317243">
    <property type="component" value="Unassembled WGS sequence"/>
</dbReference>
<gene>
    <name evidence="2" type="ORF">KOR42_45930</name>
</gene>
<sequence>MRRGGIFRRFGFTLIELMVVLAVIGLLIALLLPAVQSAREASRRTQCKSRLRQFGLALHNYHDAHRVLPPGTINFGSSFRPVSGWGWGTMILPYVDQAALYSKVDFTTNNAVGSNRDVIDTPLSFTLCPSDPAPTTVVVRSASGDGVKIGAGNYLGVESMLSELSDVTFGDVTDGLSSTFMLGESIYQRDSVYNEEKTSSWIGKVTFIDEWVNNSIPHLAVSSSTRINHSVFASRHPGGMHFCFGDGHVDFFAENMDIDVYQALGSKDGGETVSF</sequence>
<dbReference type="PANTHER" id="PTHR30093">
    <property type="entry name" value="GENERAL SECRETION PATHWAY PROTEIN G"/>
    <property type="match status" value="1"/>
</dbReference>
<proteinExistence type="predicted"/>
<dbReference type="Gene3D" id="3.30.700.10">
    <property type="entry name" value="Glycoprotein, Type 4 Pilin"/>
    <property type="match status" value="1"/>
</dbReference>
<dbReference type="InterPro" id="IPR011453">
    <property type="entry name" value="DUF1559"/>
</dbReference>
<dbReference type="NCBIfam" id="TIGR04294">
    <property type="entry name" value="pre_pil_HX9DG"/>
    <property type="match status" value="1"/>
</dbReference>
<dbReference type="PANTHER" id="PTHR30093:SF2">
    <property type="entry name" value="TYPE II SECRETION SYSTEM PROTEIN H"/>
    <property type="match status" value="1"/>
</dbReference>
<dbReference type="AlphaFoldDB" id="A0A5C5VYG5"/>
<dbReference type="InterPro" id="IPR027558">
    <property type="entry name" value="Pre_pil_HX9DG_C"/>
</dbReference>
<keyword evidence="3" id="KW-1185">Reference proteome</keyword>
<accession>A0A5C5VYG5</accession>
<dbReference type="InterPro" id="IPR045584">
    <property type="entry name" value="Pilin-like"/>
</dbReference>
<evidence type="ECO:0000313" key="3">
    <source>
        <dbReference type="Proteomes" id="UP000317243"/>
    </source>
</evidence>
<evidence type="ECO:0000259" key="1">
    <source>
        <dbReference type="Pfam" id="PF07596"/>
    </source>
</evidence>
<dbReference type="EMBL" id="SIHI01000036">
    <property type="protein sequence ID" value="TWT42993.1"/>
    <property type="molecule type" value="Genomic_DNA"/>
</dbReference>
<evidence type="ECO:0000313" key="2">
    <source>
        <dbReference type="EMBL" id="TWT42993.1"/>
    </source>
</evidence>
<dbReference type="SUPFAM" id="SSF54523">
    <property type="entry name" value="Pili subunits"/>
    <property type="match status" value="1"/>
</dbReference>
<name>A0A5C5VYG5_9PLAN</name>
<protein>
    <recommendedName>
        <fullName evidence="1">DUF1559 domain-containing protein</fullName>
    </recommendedName>
</protein>
<feature type="domain" description="DUF1559" evidence="1">
    <location>
        <begin position="36"/>
        <end position="257"/>
    </location>
</feature>
<dbReference type="InterPro" id="IPR012902">
    <property type="entry name" value="N_methyl_site"/>
</dbReference>
<reference evidence="2 3" key="1">
    <citation type="submission" date="2019-02" db="EMBL/GenBank/DDBJ databases">
        <title>Deep-cultivation of Planctomycetes and their phenomic and genomic characterization uncovers novel biology.</title>
        <authorList>
            <person name="Wiegand S."/>
            <person name="Jogler M."/>
            <person name="Boedeker C."/>
            <person name="Pinto D."/>
            <person name="Vollmers J."/>
            <person name="Rivas-Marin E."/>
            <person name="Kohn T."/>
            <person name="Peeters S.H."/>
            <person name="Heuer A."/>
            <person name="Rast P."/>
            <person name="Oberbeckmann S."/>
            <person name="Bunk B."/>
            <person name="Jeske O."/>
            <person name="Meyerdierks A."/>
            <person name="Storesund J.E."/>
            <person name="Kallscheuer N."/>
            <person name="Luecker S."/>
            <person name="Lage O.M."/>
            <person name="Pohl T."/>
            <person name="Merkel B.J."/>
            <person name="Hornburger P."/>
            <person name="Mueller R.-W."/>
            <person name="Bruemmer F."/>
            <person name="Labrenz M."/>
            <person name="Spormann A.M."/>
            <person name="Op Den Camp H."/>
            <person name="Overmann J."/>
            <person name="Amann R."/>
            <person name="Jetten M.S.M."/>
            <person name="Mascher T."/>
            <person name="Medema M.H."/>
            <person name="Devos D.P."/>
            <person name="Kaster A.-K."/>
            <person name="Ovreas L."/>
            <person name="Rohde M."/>
            <person name="Galperin M.Y."/>
            <person name="Jogler C."/>
        </authorList>
    </citation>
    <scope>NUCLEOTIDE SEQUENCE [LARGE SCALE GENOMIC DNA]</scope>
    <source>
        <strain evidence="2 3">KOR42</strain>
    </source>
</reference>
<dbReference type="NCBIfam" id="TIGR02532">
    <property type="entry name" value="IV_pilin_GFxxxE"/>
    <property type="match status" value="1"/>
</dbReference>
<organism evidence="2 3">
    <name type="scientific">Thalassoglobus neptunius</name>
    <dbReference type="NCBI Taxonomy" id="1938619"/>
    <lineage>
        <taxon>Bacteria</taxon>
        <taxon>Pseudomonadati</taxon>
        <taxon>Planctomycetota</taxon>
        <taxon>Planctomycetia</taxon>
        <taxon>Planctomycetales</taxon>
        <taxon>Planctomycetaceae</taxon>
        <taxon>Thalassoglobus</taxon>
    </lineage>
</organism>
<dbReference type="Pfam" id="PF07963">
    <property type="entry name" value="N_methyl"/>
    <property type="match status" value="1"/>
</dbReference>